<dbReference type="NCBIfam" id="NF038353">
    <property type="entry name" value="FxLYD_dom"/>
    <property type="match status" value="1"/>
</dbReference>
<proteinExistence type="predicted"/>
<evidence type="ECO:0000256" key="1">
    <source>
        <dbReference type="SAM" id="MobiDB-lite"/>
    </source>
</evidence>
<comment type="caution">
    <text evidence="2">The sequence shown here is derived from an EMBL/GenBank/DDBJ whole genome shotgun (WGS) entry which is preliminary data.</text>
</comment>
<evidence type="ECO:0000313" key="2">
    <source>
        <dbReference type="EMBL" id="GGR22495.1"/>
    </source>
</evidence>
<dbReference type="EMBL" id="BMQL01000029">
    <property type="protein sequence ID" value="GGR22495.1"/>
    <property type="molecule type" value="Genomic_DNA"/>
</dbReference>
<accession>A0A918CGV8</accession>
<organism evidence="2 3">
    <name type="scientific">Deinococcus ruber</name>
    <dbReference type="NCBI Taxonomy" id="1848197"/>
    <lineage>
        <taxon>Bacteria</taxon>
        <taxon>Thermotogati</taxon>
        <taxon>Deinococcota</taxon>
        <taxon>Deinococci</taxon>
        <taxon>Deinococcales</taxon>
        <taxon>Deinococcaceae</taxon>
        <taxon>Deinococcus</taxon>
    </lineage>
</organism>
<dbReference type="Proteomes" id="UP000603865">
    <property type="component" value="Unassembled WGS sequence"/>
</dbReference>
<reference evidence="2" key="1">
    <citation type="journal article" date="2014" name="Int. J. Syst. Evol. Microbiol.">
        <title>Complete genome sequence of Corynebacterium casei LMG S-19264T (=DSM 44701T), isolated from a smear-ripened cheese.</title>
        <authorList>
            <consortium name="US DOE Joint Genome Institute (JGI-PGF)"/>
            <person name="Walter F."/>
            <person name="Albersmeier A."/>
            <person name="Kalinowski J."/>
            <person name="Ruckert C."/>
        </authorList>
    </citation>
    <scope>NUCLEOTIDE SEQUENCE</scope>
    <source>
        <strain evidence="2">JCM 31311</strain>
    </source>
</reference>
<dbReference type="InterPro" id="IPR047676">
    <property type="entry name" value="FxLYD_dom"/>
</dbReference>
<gene>
    <name evidence="2" type="ORF">GCM10008957_38150</name>
</gene>
<feature type="compositionally biased region" description="Low complexity" evidence="1">
    <location>
        <begin position="29"/>
        <end position="40"/>
    </location>
</feature>
<dbReference type="AlphaFoldDB" id="A0A918CGV8"/>
<keyword evidence="3" id="KW-1185">Reference proteome</keyword>
<sequence length="161" mass="17290">MIMYAFFGGLVAFIFFNAEVSPTKPAPVSTNGSSTLSSSSPAKLNKEDCDNVQMTVDSLSLRTIGHSMIFGTGTAKNISKDSLRNLQAELSFYTADGKFVESAISDIKPNPLVPGKVASFSAVNVINNGTPEMKNISLKVHSVMGDEVNIVTQEMYNLICK</sequence>
<evidence type="ECO:0000313" key="3">
    <source>
        <dbReference type="Proteomes" id="UP000603865"/>
    </source>
</evidence>
<feature type="region of interest" description="Disordered" evidence="1">
    <location>
        <begin position="24"/>
        <end position="44"/>
    </location>
</feature>
<name>A0A918CGV8_9DEIO</name>
<protein>
    <submittedName>
        <fullName evidence="2">Uncharacterized protein</fullName>
    </submittedName>
</protein>
<reference evidence="2" key="2">
    <citation type="submission" date="2020-09" db="EMBL/GenBank/DDBJ databases">
        <authorList>
            <person name="Sun Q."/>
            <person name="Ohkuma M."/>
        </authorList>
    </citation>
    <scope>NUCLEOTIDE SEQUENCE</scope>
    <source>
        <strain evidence="2">JCM 31311</strain>
    </source>
</reference>